<gene>
    <name evidence="1" type="ORF">METZ01_LOCUS511651</name>
</gene>
<dbReference type="AlphaFoldDB" id="A0A383EPL4"/>
<evidence type="ECO:0000313" key="1">
    <source>
        <dbReference type="EMBL" id="SVE58797.1"/>
    </source>
</evidence>
<name>A0A383EPL4_9ZZZZ</name>
<proteinExistence type="predicted"/>
<feature type="non-terminal residue" evidence="1">
    <location>
        <position position="41"/>
    </location>
</feature>
<sequence>MNSNRSGTSWGFTRHVAFEILKTFSFSLLVLELSYSLFISI</sequence>
<accession>A0A383EPL4</accession>
<reference evidence="1" key="1">
    <citation type="submission" date="2018-05" db="EMBL/GenBank/DDBJ databases">
        <authorList>
            <person name="Lanie J.A."/>
            <person name="Ng W.-L."/>
            <person name="Kazmierczak K.M."/>
            <person name="Andrzejewski T.M."/>
            <person name="Davidsen T.M."/>
            <person name="Wayne K.J."/>
            <person name="Tettelin H."/>
            <person name="Glass J.I."/>
            <person name="Rusch D."/>
            <person name="Podicherti R."/>
            <person name="Tsui H.-C.T."/>
            <person name="Winkler M.E."/>
        </authorList>
    </citation>
    <scope>NUCLEOTIDE SEQUENCE</scope>
</reference>
<protein>
    <submittedName>
        <fullName evidence="1">Uncharacterized protein</fullName>
    </submittedName>
</protein>
<dbReference type="EMBL" id="UINC01227772">
    <property type="protein sequence ID" value="SVE58797.1"/>
    <property type="molecule type" value="Genomic_DNA"/>
</dbReference>
<organism evidence="1">
    <name type="scientific">marine metagenome</name>
    <dbReference type="NCBI Taxonomy" id="408172"/>
    <lineage>
        <taxon>unclassified sequences</taxon>
        <taxon>metagenomes</taxon>
        <taxon>ecological metagenomes</taxon>
    </lineage>
</organism>